<sequence>MTTEQEHVILLDGGMGTTLESRGYDVSTALWGSDLLVTDPAAVQDVHQGYLEAGSDLIQTATYPLTPDNVAEFLANADGSKECHLGRAWSVLHTSVKIVSDLIEGSEDDNDGDNDESVQNNNNNNDRNRRHRGVVLSCGPFGATLKPGQEYAGVYPPPFGPGNGTNRFPFGSSAASAHPETSCSSLSSAAAAETGNLPASASKAESEAVGDGEGVAVTQLTEWYLNKLRVFAFAPSPSVYGHEHGPVSESKHTARSAWTDIDWIAFETIPLLCEIKAIRRAMTALRAELARKYGVAPHAGGGGGGVGGGGGGGGGEGIREGEAGAKANTRGKIARDRSRPWWDKKFWITSAYPNGLHPQTINTDGSGRRNGASVDSGPGPAHASIPQVVEALLGSSTSITRNSEINPAGDETDELAIPDGVGINCTHPQYLPRLASELTKAYEVIQQSQRSRSVSTTSDQKEDQKKVRFVVYPDGGQVYDVDTRSWKEENTPRSAEEWAERVMETVRMVNGATMGQGDKEGFKGAGIDSSHSSVADEKVWGGVIVGGCCKTTCNEIRALRKLIDRDLNIDR</sequence>
<reference evidence="7 8" key="1">
    <citation type="submission" date="2013-07" db="EMBL/GenBank/DDBJ databases">
        <title>The Genome Sequence of Cryptococcus heveanensis BCC8398.</title>
        <authorList>
            <consortium name="The Broad Institute Genome Sequencing Platform"/>
            <person name="Cuomo C."/>
            <person name="Litvintseva A."/>
            <person name="Chen Y."/>
            <person name="Heitman J."/>
            <person name="Sun S."/>
            <person name="Springer D."/>
            <person name="Dromer F."/>
            <person name="Young S.K."/>
            <person name="Zeng Q."/>
            <person name="Gargeya S."/>
            <person name="Fitzgerald M."/>
            <person name="Abouelleil A."/>
            <person name="Alvarado L."/>
            <person name="Berlin A.M."/>
            <person name="Chapman S.B."/>
            <person name="Dewar J."/>
            <person name="Goldberg J."/>
            <person name="Griggs A."/>
            <person name="Gujja S."/>
            <person name="Hansen M."/>
            <person name="Howarth C."/>
            <person name="Imamovic A."/>
            <person name="Larimer J."/>
            <person name="McCowan C."/>
            <person name="Murphy C."/>
            <person name="Pearson M."/>
            <person name="Priest M."/>
            <person name="Roberts A."/>
            <person name="Saif S."/>
            <person name="Shea T."/>
            <person name="Sykes S."/>
            <person name="Wortman J."/>
            <person name="Nusbaum C."/>
            <person name="Birren B."/>
        </authorList>
    </citation>
    <scope>NUCLEOTIDE SEQUENCE [LARGE SCALE GENOMIC DNA]</scope>
    <source>
        <strain evidence="7 8">BCC8398</strain>
    </source>
</reference>
<dbReference type="AlphaFoldDB" id="A0A1B9GI83"/>
<dbReference type="EMBL" id="KV700142">
    <property type="protein sequence ID" value="OCF30782.1"/>
    <property type="molecule type" value="Genomic_DNA"/>
</dbReference>
<dbReference type="OrthoDB" id="261426at2759"/>
<dbReference type="GO" id="GO:0046872">
    <property type="term" value="F:metal ion binding"/>
    <property type="evidence" value="ECO:0007669"/>
    <property type="project" value="UniProtKB-KW"/>
</dbReference>
<evidence type="ECO:0000256" key="3">
    <source>
        <dbReference type="ARBA" id="ARBA00022723"/>
    </source>
</evidence>
<dbReference type="Proteomes" id="UP000092666">
    <property type="component" value="Unassembled WGS sequence"/>
</dbReference>
<keyword evidence="1" id="KW-0489">Methyltransferase</keyword>
<protein>
    <recommendedName>
        <fullName evidence="6">Hcy-binding domain-containing protein</fullName>
    </recommendedName>
</protein>
<feature type="region of interest" description="Disordered" evidence="5">
    <location>
        <begin position="296"/>
        <end position="336"/>
    </location>
</feature>
<dbReference type="GO" id="GO:0033528">
    <property type="term" value="P:S-methylmethionine cycle"/>
    <property type="evidence" value="ECO:0007669"/>
    <property type="project" value="TreeGrafter"/>
</dbReference>
<dbReference type="GO" id="GO:0008898">
    <property type="term" value="F:S-adenosylmethionine-homocysteine S-methyltransferase activity"/>
    <property type="evidence" value="ECO:0007669"/>
    <property type="project" value="TreeGrafter"/>
</dbReference>
<proteinExistence type="predicted"/>
<evidence type="ECO:0000256" key="1">
    <source>
        <dbReference type="ARBA" id="ARBA00022603"/>
    </source>
</evidence>
<feature type="compositionally biased region" description="Acidic residues" evidence="5">
    <location>
        <begin position="104"/>
        <end position="116"/>
    </location>
</feature>
<dbReference type="PANTHER" id="PTHR46015">
    <property type="entry name" value="ZGC:172121"/>
    <property type="match status" value="1"/>
</dbReference>
<evidence type="ECO:0000313" key="7">
    <source>
        <dbReference type="EMBL" id="OCF30782.1"/>
    </source>
</evidence>
<dbReference type="SUPFAM" id="SSF82282">
    <property type="entry name" value="Homocysteine S-methyltransferase"/>
    <property type="match status" value="2"/>
</dbReference>
<evidence type="ECO:0000256" key="5">
    <source>
        <dbReference type="SAM" id="MobiDB-lite"/>
    </source>
</evidence>
<evidence type="ECO:0000256" key="2">
    <source>
        <dbReference type="ARBA" id="ARBA00022679"/>
    </source>
</evidence>
<accession>A0A1B9GI83</accession>
<dbReference type="InterPro" id="IPR003726">
    <property type="entry name" value="HCY_dom"/>
</dbReference>
<dbReference type="Gene3D" id="3.20.20.330">
    <property type="entry name" value="Homocysteine-binding-like domain"/>
    <property type="match status" value="1"/>
</dbReference>
<gene>
    <name evidence="7" type="ORF">I316_07590</name>
</gene>
<feature type="domain" description="Hcy-binding" evidence="6">
    <location>
        <begin position="10"/>
        <end position="148"/>
    </location>
</feature>
<evidence type="ECO:0000313" key="8">
    <source>
        <dbReference type="Proteomes" id="UP000092666"/>
    </source>
</evidence>
<keyword evidence="4" id="KW-0862">Zinc</keyword>
<dbReference type="InterPro" id="IPR051486">
    <property type="entry name" value="Hcy_S-methyltransferase"/>
</dbReference>
<keyword evidence="3" id="KW-0479">Metal-binding</keyword>
<dbReference type="Pfam" id="PF02574">
    <property type="entry name" value="S-methyl_trans"/>
    <property type="match status" value="2"/>
</dbReference>
<dbReference type="InterPro" id="IPR036589">
    <property type="entry name" value="HCY_dom_sf"/>
</dbReference>
<feature type="region of interest" description="Disordered" evidence="5">
    <location>
        <begin position="357"/>
        <end position="383"/>
    </location>
</feature>
<dbReference type="STRING" id="1296120.A0A1B9GI83"/>
<name>A0A1B9GI83_9TREE</name>
<keyword evidence="8" id="KW-1185">Reference proteome</keyword>
<keyword evidence="2" id="KW-0808">Transferase</keyword>
<organism evidence="7 8">
    <name type="scientific">Kwoniella heveanensis BCC8398</name>
    <dbReference type="NCBI Taxonomy" id="1296120"/>
    <lineage>
        <taxon>Eukaryota</taxon>
        <taxon>Fungi</taxon>
        <taxon>Dikarya</taxon>
        <taxon>Basidiomycota</taxon>
        <taxon>Agaricomycotina</taxon>
        <taxon>Tremellomycetes</taxon>
        <taxon>Tremellales</taxon>
        <taxon>Cryptococcaceae</taxon>
        <taxon>Kwoniella</taxon>
    </lineage>
</organism>
<reference evidence="8" key="2">
    <citation type="submission" date="2013-12" db="EMBL/GenBank/DDBJ databases">
        <title>Evolution of pathogenesis and genome organization in the Tremellales.</title>
        <authorList>
            <person name="Cuomo C."/>
            <person name="Litvintseva A."/>
            <person name="Heitman J."/>
            <person name="Chen Y."/>
            <person name="Sun S."/>
            <person name="Springer D."/>
            <person name="Dromer F."/>
            <person name="Young S."/>
            <person name="Zeng Q."/>
            <person name="Chapman S."/>
            <person name="Gujja S."/>
            <person name="Saif S."/>
            <person name="Birren B."/>
        </authorList>
    </citation>
    <scope>NUCLEOTIDE SEQUENCE [LARGE SCALE GENOMIC DNA]</scope>
    <source>
        <strain evidence="8">BCC8398</strain>
    </source>
</reference>
<feature type="compositionally biased region" description="Gly residues" evidence="5">
    <location>
        <begin position="299"/>
        <end position="316"/>
    </location>
</feature>
<dbReference type="GO" id="GO:0009086">
    <property type="term" value="P:methionine biosynthetic process"/>
    <property type="evidence" value="ECO:0007669"/>
    <property type="project" value="TreeGrafter"/>
</dbReference>
<dbReference type="PANTHER" id="PTHR46015:SF1">
    <property type="entry name" value="HOMOCYSTEINE S-METHYLTRANSFERASE-LIKE ISOFORM 1"/>
    <property type="match status" value="1"/>
</dbReference>
<evidence type="ECO:0000256" key="4">
    <source>
        <dbReference type="ARBA" id="ARBA00022833"/>
    </source>
</evidence>
<evidence type="ECO:0000259" key="6">
    <source>
        <dbReference type="Pfam" id="PF02574"/>
    </source>
</evidence>
<feature type="region of interest" description="Disordered" evidence="5">
    <location>
        <begin position="104"/>
        <end position="131"/>
    </location>
</feature>
<dbReference type="GO" id="GO:0032259">
    <property type="term" value="P:methylation"/>
    <property type="evidence" value="ECO:0007669"/>
    <property type="project" value="UniProtKB-KW"/>
</dbReference>
<feature type="domain" description="Hcy-binding" evidence="6">
    <location>
        <begin position="413"/>
        <end position="562"/>
    </location>
</feature>